<evidence type="ECO:0000313" key="3">
    <source>
        <dbReference type="Proteomes" id="UP000316727"/>
    </source>
</evidence>
<sequence length="182" mass="20182">MNLDELKQSWQHAGAEEQLRTAQLHVFTKIAHHPVLGRIRIKLLLEALAIVAFLLLFYDGFDGDTKPAYASVVLVLSGMFYLASNLYGFFTLQRPVGAGGVLVSLQQFLSHLQRAKAFSLTSLVLLAVSLAVFFTSAVALDAKRLLLMAGMAAVAVLFLYFSARQWAWRISKIRQAIAELEK</sequence>
<keyword evidence="3" id="KW-1185">Reference proteome</keyword>
<protein>
    <submittedName>
        <fullName evidence="2">Uncharacterized protein</fullName>
    </submittedName>
</protein>
<feature type="transmembrane region" description="Helical" evidence="1">
    <location>
        <begin position="145"/>
        <end position="163"/>
    </location>
</feature>
<proteinExistence type="predicted"/>
<keyword evidence="1" id="KW-0812">Transmembrane</keyword>
<feature type="transmembrane region" description="Helical" evidence="1">
    <location>
        <begin position="67"/>
        <end position="90"/>
    </location>
</feature>
<gene>
    <name evidence="2" type="ORF">FJM65_00450</name>
</gene>
<feature type="transmembrane region" description="Helical" evidence="1">
    <location>
        <begin position="117"/>
        <end position="139"/>
    </location>
</feature>
<dbReference type="EMBL" id="VFRQ01000001">
    <property type="protein sequence ID" value="TPE45852.1"/>
    <property type="molecule type" value="Genomic_DNA"/>
</dbReference>
<dbReference type="RefSeq" id="WP_140618234.1">
    <property type="nucleotide sequence ID" value="NZ_VFRQ01000001.1"/>
</dbReference>
<dbReference type="Proteomes" id="UP000316727">
    <property type="component" value="Unassembled WGS sequence"/>
</dbReference>
<dbReference type="AlphaFoldDB" id="A0A501WAL6"/>
<comment type="caution">
    <text evidence="2">The sequence shown here is derived from an EMBL/GenBank/DDBJ whole genome shotgun (WGS) entry which is preliminary data.</text>
</comment>
<keyword evidence="1" id="KW-0472">Membrane</keyword>
<evidence type="ECO:0000256" key="1">
    <source>
        <dbReference type="SAM" id="Phobius"/>
    </source>
</evidence>
<accession>A0A501WAL6</accession>
<feature type="transmembrane region" description="Helical" evidence="1">
    <location>
        <begin position="43"/>
        <end position="61"/>
    </location>
</feature>
<evidence type="ECO:0000313" key="2">
    <source>
        <dbReference type="EMBL" id="TPE45852.1"/>
    </source>
</evidence>
<name>A0A501WAL6_9BACT</name>
<keyword evidence="1" id="KW-1133">Transmembrane helix</keyword>
<organism evidence="2 3">
    <name type="scientific">Pontibacter mangrovi</name>
    <dbReference type="NCBI Taxonomy" id="2589816"/>
    <lineage>
        <taxon>Bacteria</taxon>
        <taxon>Pseudomonadati</taxon>
        <taxon>Bacteroidota</taxon>
        <taxon>Cytophagia</taxon>
        <taxon>Cytophagales</taxon>
        <taxon>Hymenobacteraceae</taxon>
        <taxon>Pontibacter</taxon>
    </lineage>
</organism>
<reference evidence="2 3" key="1">
    <citation type="submission" date="2019-06" db="EMBL/GenBank/DDBJ databases">
        <title>A novel bacterium of genus Pontibacter, isolated from marine sediment.</title>
        <authorList>
            <person name="Huang H."/>
            <person name="Mo K."/>
            <person name="Hu Y."/>
        </authorList>
    </citation>
    <scope>NUCLEOTIDE SEQUENCE [LARGE SCALE GENOMIC DNA]</scope>
    <source>
        <strain evidence="2 3">HB172049</strain>
    </source>
</reference>
<dbReference type="OrthoDB" id="954677at2"/>